<dbReference type="SUPFAM" id="SSF89919">
    <property type="entry name" value="Ribosome-binding factor A, RbfA"/>
    <property type="match status" value="1"/>
</dbReference>
<dbReference type="HAMAP" id="MF_00003">
    <property type="entry name" value="RbfA"/>
    <property type="match status" value="1"/>
</dbReference>
<dbReference type="Pfam" id="PF02033">
    <property type="entry name" value="RBFA"/>
    <property type="match status" value="1"/>
</dbReference>
<dbReference type="InterPro" id="IPR000238">
    <property type="entry name" value="RbfA"/>
</dbReference>
<comment type="function">
    <text evidence="2">One of several proteins that assist in the late maturation steps of the functional core of the 30S ribosomal subunit. Associates with free 30S ribosomal subunits (but not with 30S subunits that are part of 70S ribosomes or polysomes). Required for efficient processing of 16S rRNA. May interact with the 5'-terminal helix region of 16S rRNA.</text>
</comment>
<keyword evidence="2" id="KW-0963">Cytoplasm</keyword>
<dbReference type="InterPro" id="IPR015946">
    <property type="entry name" value="KH_dom-like_a/b"/>
</dbReference>
<proteinExistence type="inferred from homology"/>
<dbReference type="EMBL" id="JANATA010000004">
    <property type="protein sequence ID" value="MCP3428093.1"/>
    <property type="molecule type" value="Genomic_DNA"/>
</dbReference>
<comment type="similarity">
    <text evidence="2">Belongs to the RbfA family.</text>
</comment>
<gene>
    <name evidence="2 4" type="primary">rbfA</name>
    <name evidence="4" type="ORF">NLF92_03925</name>
</gene>
<dbReference type="InterPro" id="IPR023799">
    <property type="entry name" value="RbfA_dom_sf"/>
</dbReference>
<reference evidence="4" key="1">
    <citation type="submission" date="2022-07" db="EMBL/GenBank/DDBJ databases">
        <title>Characterization of the Novel Bacterium Alteromonas immobilis LMIT006 and Alteromonas gregis LMIT007.</title>
        <authorList>
            <person name="Lin X."/>
        </authorList>
    </citation>
    <scope>NUCLEOTIDE SEQUENCE</scope>
    <source>
        <strain evidence="4">LMIT007</strain>
    </source>
</reference>
<dbReference type="GO" id="GO:0030490">
    <property type="term" value="P:maturation of SSU-rRNA"/>
    <property type="evidence" value="ECO:0007669"/>
    <property type="project" value="UniProtKB-UniRule"/>
</dbReference>
<dbReference type="RefSeq" id="WP_254099122.1">
    <property type="nucleotide sequence ID" value="NZ_JANATA010000004.1"/>
</dbReference>
<feature type="region of interest" description="Disordered" evidence="3">
    <location>
        <begin position="120"/>
        <end position="140"/>
    </location>
</feature>
<dbReference type="AlphaFoldDB" id="A0AA42BKS3"/>
<evidence type="ECO:0000313" key="4">
    <source>
        <dbReference type="EMBL" id="MCP3428093.1"/>
    </source>
</evidence>
<dbReference type="PANTHER" id="PTHR33515">
    <property type="entry name" value="RIBOSOME-BINDING FACTOR A, CHLOROPLASTIC-RELATED"/>
    <property type="match status" value="1"/>
</dbReference>
<protein>
    <recommendedName>
        <fullName evidence="2">Ribosome-binding factor A</fullName>
    </recommendedName>
</protein>
<dbReference type="GO" id="GO:0005829">
    <property type="term" value="C:cytosol"/>
    <property type="evidence" value="ECO:0007669"/>
    <property type="project" value="TreeGrafter"/>
</dbReference>
<dbReference type="Proteomes" id="UP001165413">
    <property type="component" value="Unassembled WGS sequence"/>
</dbReference>
<keyword evidence="5" id="KW-1185">Reference proteome</keyword>
<name>A0AA42BKS3_9ALTE</name>
<evidence type="ECO:0000256" key="3">
    <source>
        <dbReference type="SAM" id="MobiDB-lite"/>
    </source>
</evidence>
<comment type="caution">
    <text evidence="4">The sequence shown here is derived from an EMBL/GenBank/DDBJ whole genome shotgun (WGS) entry which is preliminary data.</text>
</comment>
<dbReference type="GO" id="GO:0043024">
    <property type="term" value="F:ribosomal small subunit binding"/>
    <property type="evidence" value="ECO:0007669"/>
    <property type="project" value="TreeGrafter"/>
</dbReference>
<accession>A0AA42BKS3</accession>
<dbReference type="NCBIfam" id="TIGR00082">
    <property type="entry name" value="rbfA"/>
    <property type="match status" value="1"/>
</dbReference>
<comment type="subcellular location">
    <subcellularLocation>
        <location evidence="2">Cytoplasm</location>
    </subcellularLocation>
</comment>
<organism evidence="4 5">
    <name type="scientific">Opacimonas viscosa</name>
    <dbReference type="NCBI Taxonomy" id="2961944"/>
    <lineage>
        <taxon>Bacteria</taxon>
        <taxon>Pseudomonadati</taxon>
        <taxon>Pseudomonadota</taxon>
        <taxon>Gammaproteobacteria</taxon>
        <taxon>Alteromonadales</taxon>
        <taxon>Alteromonadaceae</taxon>
        <taxon>Opacimonas</taxon>
    </lineage>
</organism>
<sequence>MAREFSRTDRVSQQVHKEIANIIDHDLKHQAPELGFVTVSGVEISRDLAHAKVYVTLLEMDPAKIKETMAILEEGKSYVRGLLSRRVRMRNTPALKFILDSSITEGMRISNLVTQVIRDEDAKAGSDGDSDATDTPELDK</sequence>
<dbReference type="InterPro" id="IPR020053">
    <property type="entry name" value="Ribosome-bd_factorA_CS"/>
</dbReference>
<feature type="compositionally biased region" description="Acidic residues" evidence="3">
    <location>
        <begin position="128"/>
        <end position="140"/>
    </location>
</feature>
<dbReference type="PANTHER" id="PTHR33515:SF1">
    <property type="entry name" value="RIBOSOME-BINDING FACTOR A, CHLOROPLASTIC-RELATED"/>
    <property type="match status" value="1"/>
</dbReference>
<dbReference type="PROSITE" id="PS01319">
    <property type="entry name" value="RBFA"/>
    <property type="match status" value="1"/>
</dbReference>
<evidence type="ECO:0000256" key="2">
    <source>
        <dbReference type="HAMAP-Rule" id="MF_00003"/>
    </source>
</evidence>
<dbReference type="Gene3D" id="3.30.300.20">
    <property type="match status" value="1"/>
</dbReference>
<evidence type="ECO:0000313" key="5">
    <source>
        <dbReference type="Proteomes" id="UP001165413"/>
    </source>
</evidence>
<evidence type="ECO:0000256" key="1">
    <source>
        <dbReference type="ARBA" id="ARBA00022517"/>
    </source>
</evidence>
<comment type="subunit">
    <text evidence="2">Monomer. Binds 30S ribosomal subunits, but not 50S ribosomal subunits or 70S ribosomes.</text>
</comment>
<keyword evidence="1 2" id="KW-0690">Ribosome biogenesis</keyword>